<evidence type="ECO:0000256" key="1">
    <source>
        <dbReference type="SAM" id="MobiDB-lite"/>
    </source>
</evidence>
<accession>A0AA40JR07</accession>
<evidence type="ECO:0000313" key="3">
    <source>
        <dbReference type="EMBL" id="KIU01449.1"/>
    </source>
</evidence>
<comment type="caution">
    <text evidence="3">The sequence shown here is derived from an EMBL/GenBank/DDBJ whole genome shotgun (WGS) entry which is preliminary data.</text>
</comment>
<sequence length="102" mass="11108">MKPPEAPPEAAPSKPERAEPGPVNPDQPAPTRQEPGQEKITAKALKTIKRQRADNEFLPAALEILETPASPIRTAFIWFICILATCALVWSYLGTFDIVATA</sequence>
<name>A0AA40JR07_STAAU</name>
<keyword evidence="2" id="KW-1133">Transmembrane helix</keyword>
<reference evidence="3 4" key="1">
    <citation type="submission" date="2015-01" db="EMBL/GenBank/DDBJ databases">
        <title>Characterization of Swiss Staphylococcus aureus strains involved in food poisoning.</title>
        <authorList>
            <person name="Crovadore J."/>
            <person name="Chablais R."/>
            <person name="Tonacini J."/>
            <person name="Schnyder B."/>
            <person name="Lefort F."/>
        </authorList>
    </citation>
    <scope>NUCLEOTIDE SEQUENCE [LARGE SCALE GENOMIC DNA]</scope>
    <source>
        <strain evidence="3 4">SA-120</strain>
    </source>
</reference>
<proteinExistence type="predicted"/>
<evidence type="ECO:0000313" key="4">
    <source>
        <dbReference type="Proteomes" id="UP000032274"/>
    </source>
</evidence>
<protein>
    <submittedName>
        <fullName evidence="3">Uncharacterized protein</fullName>
    </submittedName>
</protein>
<feature type="region of interest" description="Disordered" evidence="1">
    <location>
        <begin position="1"/>
        <end position="38"/>
    </location>
</feature>
<keyword evidence="2" id="KW-0812">Transmembrane</keyword>
<feature type="transmembrane region" description="Helical" evidence="2">
    <location>
        <begin position="75"/>
        <end position="93"/>
    </location>
</feature>
<keyword evidence="2" id="KW-0472">Membrane</keyword>
<dbReference type="Proteomes" id="UP000032274">
    <property type="component" value="Unassembled WGS sequence"/>
</dbReference>
<feature type="compositionally biased region" description="Pro residues" evidence="1">
    <location>
        <begin position="1"/>
        <end position="10"/>
    </location>
</feature>
<gene>
    <name evidence="3" type="ORF">QU38_01570</name>
</gene>
<organism evidence="3 4">
    <name type="scientific">Staphylococcus aureus</name>
    <dbReference type="NCBI Taxonomy" id="1280"/>
    <lineage>
        <taxon>Bacteria</taxon>
        <taxon>Bacillati</taxon>
        <taxon>Bacillota</taxon>
        <taxon>Bacilli</taxon>
        <taxon>Bacillales</taxon>
        <taxon>Staphylococcaceae</taxon>
        <taxon>Staphylococcus</taxon>
    </lineage>
</organism>
<dbReference type="AlphaFoldDB" id="A0AA40JR07"/>
<dbReference type="EMBL" id="JXIG01000341">
    <property type="protein sequence ID" value="KIU01449.1"/>
    <property type="molecule type" value="Genomic_DNA"/>
</dbReference>
<feature type="non-terminal residue" evidence="3">
    <location>
        <position position="102"/>
    </location>
</feature>
<evidence type="ECO:0000256" key="2">
    <source>
        <dbReference type="SAM" id="Phobius"/>
    </source>
</evidence>